<reference evidence="1 2" key="1">
    <citation type="submission" date="2020-03" db="EMBL/GenBank/DDBJ databases">
        <title>Bradyrhizobium diversity isolated from nodules of Muelleranthus trifoliolatus.</title>
        <authorList>
            <person name="Klepa M."/>
            <person name="Helene L."/>
            <person name="Hungria M."/>
        </authorList>
    </citation>
    <scope>NUCLEOTIDE SEQUENCE [LARGE SCALE GENOMIC DNA]</scope>
    <source>
        <strain evidence="1 2">WSM 1744</strain>
    </source>
</reference>
<name>A0A7Y4HAW8_9BRAD</name>
<dbReference type="SUPFAM" id="SSF89796">
    <property type="entry name" value="CoA-transferase family III (CaiB/BaiF)"/>
    <property type="match status" value="1"/>
</dbReference>
<proteinExistence type="predicted"/>
<keyword evidence="2" id="KW-1185">Reference proteome</keyword>
<evidence type="ECO:0000313" key="1">
    <source>
        <dbReference type="EMBL" id="NOJ50871.1"/>
    </source>
</evidence>
<protein>
    <recommendedName>
        <fullName evidence="3">CoA transferase</fullName>
    </recommendedName>
</protein>
<accession>A0A7Y4HAW8</accession>
<dbReference type="Pfam" id="PF02515">
    <property type="entry name" value="CoA_transf_3"/>
    <property type="match status" value="1"/>
</dbReference>
<dbReference type="InterPro" id="IPR023606">
    <property type="entry name" value="CoA-Trfase_III_dom_1_sf"/>
</dbReference>
<dbReference type="InterPro" id="IPR003673">
    <property type="entry name" value="CoA-Trfase_fam_III"/>
</dbReference>
<dbReference type="AlphaFoldDB" id="A0A7Y4HAW8"/>
<organism evidence="1 2">
    <name type="scientific">Bradyrhizobium archetypum</name>
    <dbReference type="NCBI Taxonomy" id="2721160"/>
    <lineage>
        <taxon>Bacteria</taxon>
        <taxon>Pseudomonadati</taxon>
        <taxon>Pseudomonadota</taxon>
        <taxon>Alphaproteobacteria</taxon>
        <taxon>Hyphomicrobiales</taxon>
        <taxon>Nitrobacteraceae</taxon>
        <taxon>Bradyrhizobium</taxon>
    </lineage>
</organism>
<evidence type="ECO:0000313" key="2">
    <source>
        <dbReference type="Proteomes" id="UP000528734"/>
    </source>
</evidence>
<dbReference type="Gene3D" id="3.40.50.10540">
    <property type="entry name" value="Crotonobetainyl-coa:carnitine coa-transferase, domain 1"/>
    <property type="match status" value="1"/>
</dbReference>
<comment type="caution">
    <text evidence="1">The sequence shown here is derived from an EMBL/GenBank/DDBJ whole genome shotgun (WGS) entry which is preliminary data.</text>
</comment>
<gene>
    <name evidence="1" type="ORF">HCN50_32440</name>
</gene>
<dbReference type="GO" id="GO:0003824">
    <property type="term" value="F:catalytic activity"/>
    <property type="evidence" value="ECO:0007669"/>
    <property type="project" value="InterPro"/>
</dbReference>
<evidence type="ECO:0008006" key="3">
    <source>
        <dbReference type="Google" id="ProtNLM"/>
    </source>
</evidence>
<sequence length="73" mass="7758">MSQPSGSLSRLRVVDLWRVLGGPYCSQILGEDGAGVLKMEPPEGMKRAVGDCPLWMASPRIIAESIATSAASR</sequence>
<dbReference type="Proteomes" id="UP000528734">
    <property type="component" value="Unassembled WGS sequence"/>
</dbReference>
<dbReference type="EMBL" id="JAAVLW010000019">
    <property type="protein sequence ID" value="NOJ50871.1"/>
    <property type="molecule type" value="Genomic_DNA"/>
</dbReference>